<evidence type="ECO:0000313" key="1">
    <source>
        <dbReference type="EMBL" id="KAI4301754.1"/>
    </source>
</evidence>
<proteinExistence type="predicted"/>
<protein>
    <submittedName>
        <fullName evidence="1">Uncharacterized protein</fullName>
    </submittedName>
</protein>
<dbReference type="Proteomes" id="UP000828941">
    <property type="component" value="Chromosome 13"/>
</dbReference>
<reference evidence="1 2" key="1">
    <citation type="journal article" date="2022" name="DNA Res.">
        <title>Chromosomal-level genome assembly of the orchid tree Bauhinia variegata (Leguminosae; Cercidoideae) supports the allotetraploid origin hypothesis of Bauhinia.</title>
        <authorList>
            <person name="Zhong Y."/>
            <person name="Chen Y."/>
            <person name="Zheng D."/>
            <person name="Pang J."/>
            <person name="Liu Y."/>
            <person name="Luo S."/>
            <person name="Meng S."/>
            <person name="Qian L."/>
            <person name="Wei D."/>
            <person name="Dai S."/>
            <person name="Zhou R."/>
        </authorList>
    </citation>
    <scope>NUCLEOTIDE SEQUENCE [LARGE SCALE GENOMIC DNA]</scope>
    <source>
        <strain evidence="1">BV-YZ2020</strain>
    </source>
</reference>
<name>A0ACB9KX79_BAUVA</name>
<accession>A0ACB9KX79</accession>
<organism evidence="1 2">
    <name type="scientific">Bauhinia variegata</name>
    <name type="common">Purple orchid tree</name>
    <name type="synonym">Phanera variegata</name>
    <dbReference type="NCBI Taxonomy" id="167791"/>
    <lineage>
        <taxon>Eukaryota</taxon>
        <taxon>Viridiplantae</taxon>
        <taxon>Streptophyta</taxon>
        <taxon>Embryophyta</taxon>
        <taxon>Tracheophyta</taxon>
        <taxon>Spermatophyta</taxon>
        <taxon>Magnoliopsida</taxon>
        <taxon>eudicotyledons</taxon>
        <taxon>Gunneridae</taxon>
        <taxon>Pentapetalae</taxon>
        <taxon>rosids</taxon>
        <taxon>fabids</taxon>
        <taxon>Fabales</taxon>
        <taxon>Fabaceae</taxon>
        <taxon>Cercidoideae</taxon>
        <taxon>Cercideae</taxon>
        <taxon>Bauhiniinae</taxon>
        <taxon>Bauhinia</taxon>
    </lineage>
</organism>
<gene>
    <name evidence="1" type="ORF">L6164_035001</name>
</gene>
<comment type="caution">
    <text evidence="1">The sequence shown here is derived from an EMBL/GenBank/DDBJ whole genome shotgun (WGS) entry which is preliminary data.</text>
</comment>
<sequence>MDPFVLLEGLYLTKIMIFLTHHKFVVVTAFLAALLYFINSTKRVYLVDFVCYRAPDYLRVPISSFLEHLEISGTFRRETIDFQTKVLERSGLGNETYLPIRMHQLPSVRTLNSSLAEVESVFFPLVRKLFSKHRINPRSIDILITNCSLFCPTPSLASTVINEFGFRSNIRSYNLAGMGCSAGLLSIALARDLLKVHKNSMVLILSMESVCSNVYQGNVKSMLLANCLFRMGGAAILLSNRERDRDVAKYELKHLVRTHLGSKDSFYECVTQKEDDEGFTGVFLSRSILKVAGEALKANMGKLGGLVLPYSEKIHYGLSVMWRRMWPPARKRGPYTPDFRKAFEHFCIHAGGKGVITGIKDKLKLRDKDVEASRMTLHRFGNTSSSSTWYSLGYLEAKGWVKTGDRVWQLAFGSGFKCNSAVWKCISKVNHNQDQDHSNVWSDLIHQYPAVVPDVIDH</sequence>
<dbReference type="EMBL" id="CM039438">
    <property type="protein sequence ID" value="KAI4301754.1"/>
    <property type="molecule type" value="Genomic_DNA"/>
</dbReference>
<evidence type="ECO:0000313" key="2">
    <source>
        <dbReference type="Proteomes" id="UP000828941"/>
    </source>
</evidence>
<keyword evidence="2" id="KW-1185">Reference proteome</keyword>